<evidence type="ECO:0000313" key="3">
    <source>
        <dbReference type="Proteomes" id="UP001328107"/>
    </source>
</evidence>
<accession>A0AAN4Z571</accession>
<protein>
    <submittedName>
        <fullName evidence="2">Uncharacterized protein</fullName>
    </submittedName>
</protein>
<comment type="caution">
    <text evidence="2">The sequence shown here is derived from an EMBL/GenBank/DDBJ whole genome shotgun (WGS) entry which is preliminary data.</text>
</comment>
<feature type="non-terminal residue" evidence="2">
    <location>
        <position position="112"/>
    </location>
</feature>
<evidence type="ECO:0000256" key="1">
    <source>
        <dbReference type="SAM" id="MobiDB-lite"/>
    </source>
</evidence>
<feature type="non-terminal residue" evidence="2">
    <location>
        <position position="1"/>
    </location>
</feature>
<keyword evidence="3" id="KW-1185">Reference proteome</keyword>
<proteinExistence type="predicted"/>
<reference evidence="3" key="1">
    <citation type="submission" date="2022-10" db="EMBL/GenBank/DDBJ databases">
        <title>Genome assembly of Pristionchus species.</title>
        <authorList>
            <person name="Yoshida K."/>
            <person name="Sommer R.J."/>
        </authorList>
    </citation>
    <scope>NUCLEOTIDE SEQUENCE [LARGE SCALE GENOMIC DNA]</scope>
    <source>
        <strain evidence="3">RS5460</strain>
    </source>
</reference>
<dbReference type="AlphaFoldDB" id="A0AAN4Z571"/>
<dbReference type="EMBL" id="BTRK01000002">
    <property type="protein sequence ID" value="GMR34523.1"/>
    <property type="molecule type" value="Genomic_DNA"/>
</dbReference>
<sequence>VPDAATHYFMRTRTDFLNNRWQGSFERANGAKFKATFACEWDSKFTEYQQWYCDKLPALGINANRSPPKPRCLYVSASKYTFNGKASDMAKGCGERPSDMHSAGMDDGTASP</sequence>
<gene>
    <name evidence="2" type="ORF">PMAYCL1PPCAC_04718</name>
</gene>
<organism evidence="2 3">
    <name type="scientific">Pristionchus mayeri</name>
    <dbReference type="NCBI Taxonomy" id="1317129"/>
    <lineage>
        <taxon>Eukaryota</taxon>
        <taxon>Metazoa</taxon>
        <taxon>Ecdysozoa</taxon>
        <taxon>Nematoda</taxon>
        <taxon>Chromadorea</taxon>
        <taxon>Rhabditida</taxon>
        <taxon>Rhabditina</taxon>
        <taxon>Diplogasteromorpha</taxon>
        <taxon>Diplogasteroidea</taxon>
        <taxon>Neodiplogasteridae</taxon>
        <taxon>Pristionchus</taxon>
    </lineage>
</organism>
<name>A0AAN4Z571_9BILA</name>
<evidence type="ECO:0000313" key="2">
    <source>
        <dbReference type="EMBL" id="GMR34523.1"/>
    </source>
</evidence>
<dbReference type="Proteomes" id="UP001328107">
    <property type="component" value="Unassembled WGS sequence"/>
</dbReference>
<feature type="region of interest" description="Disordered" evidence="1">
    <location>
        <begin position="89"/>
        <end position="112"/>
    </location>
</feature>